<dbReference type="GO" id="GO:0005694">
    <property type="term" value="C:chromosome"/>
    <property type="evidence" value="ECO:0007669"/>
    <property type="project" value="TreeGrafter"/>
</dbReference>
<dbReference type="SMART" id="SM00146">
    <property type="entry name" value="PI3Kc"/>
    <property type="match status" value="1"/>
</dbReference>
<dbReference type="Pfam" id="PF23593">
    <property type="entry name" value="HEAT_ATR"/>
    <property type="match status" value="1"/>
</dbReference>
<keyword evidence="10" id="KW-0539">Nucleus</keyword>
<dbReference type="VEuPathDB" id="CryptoDB:GY17_00001736"/>
<dbReference type="Proteomes" id="UP000199752">
    <property type="component" value="Chromosome 4"/>
</dbReference>
<dbReference type="VEuPathDB" id="CryptoDB:Chro.40299"/>
<keyword evidence="8" id="KW-0418">Kinase</keyword>
<dbReference type="InterPro" id="IPR036940">
    <property type="entry name" value="PI3/4_kinase_cat_sf"/>
</dbReference>
<dbReference type="GO" id="GO:0000077">
    <property type="term" value="P:DNA damage checkpoint signaling"/>
    <property type="evidence" value="ECO:0007669"/>
    <property type="project" value="TreeGrafter"/>
</dbReference>
<dbReference type="GO" id="GO:0005524">
    <property type="term" value="F:ATP binding"/>
    <property type="evidence" value="ECO:0007669"/>
    <property type="project" value="UniProtKB-KW"/>
</dbReference>
<dbReference type="SUPFAM" id="SSF56112">
    <property type="entry name" value="Protein kinase-like (PK-like)"/>
    <property type="match status" value="1"/>
</dbReference>
<evidence type="ECO:0000259" key="12">
    <source>
        <dbReference type="PROSITE" id="PS50290"/>
    </source>
</evidence>
<keyword evidence="7" id="KW-0227">DNA damage</keyword>
<dbReference type="GO" id="GO:0005634">
    <property type="term" value="C:nucleus"/>
    <property type="evidence" value="ECO:0007669"/>
    <property type="project" value="UniProtKB-SubCell"/>
</dbReference>
<name>A0A0S4TE92_CRYHO</name>
<evidence type="ECO:0000256" key="7">
    <source>
        <dbReference type="ARBA" id="ARBA00022763"/>
    </source>
</evidence>
<keyword evidence="4" id="KW-0723">Serine/threonine-protein kinase</keyword>
<dbReference type="InterPro" id="IPR011009">
    <property type="entry name" value="Kinase-like_dom_sf"/>
</dbReference>
<evidence type="ECO:0000256" key="9">
    <source>
        <dbReference type="ARBA" id="ARBA00022840"/>
    </source>
</evidence>
<evidence type="ECO:0000256" key="6">
    <source>
        <dbReference type="ARBA" id="ARBA00022741"/>
    </source>
</evidence>
<keyword evidence="6" id="KW-0547">Nucleotide-binding</keyword>
<dbReference type="GO" id="GO:0000723">
    <property type="term" value="P:telomere maintenance"/>
    <property type="evidence" value="ECO:0007669"/>
    <property type="project" value="TreeGrafter"/>
</dbReference>
<dbReference type="GO" id="GO:0006281">
    <property type="term" value="P:DNA repair"/>
    <property type="evidence" value="ECO:0007669"/>
    <property type="project" value="TreeGrafter"/>
</dbReference>
<dbReference type="Pfam" id="PF00454">
    <property type="entry name" value="PI3_PI4_kinase"/>
    <property type="match status" value="1"/>
</dbReference>
<feature type="domain" description="FATC" evidence="13">
    <location>
        <begin position="3429"/>
        <end position="3461"/>
    </location>
</feature>
<evidence type="ECO:0000256" key="4">
    <source>
        <dbReference type="ARBA" id="ARBA00022527"/>
    </source>
</evidence>
<protein>
    <recommendedName>
        <fullName evidence="11">Serine/threonine-protein kinase ATR</fullName>
        <ecNumber evidence="3">2.7.11.1</ecNumber>
    </recommendedName>
</protein>
<evidence type="ECO:0000256" key="10">
    <source>
        <dbReference type="ARBA" id="ARBA00023242"/>
    </source>
</evidence>
<comment type="similarity">
    <text evidence="2">Belongs to the PI3/PI4-kinase family. ATM subfamily.</text>
</comment>
<evidence type="ECO:0000256" key="11">
    <source>
        <dbReference type="ARBA" id="ARBA00024420"/>
    </source>
</evidence>
<dbReference type="InterPro" id="IPR000403">
    <property type="entry name" value="PI3/4_kinase_cat_dom"/>
</dbReference>
<dbReference type="VEuPathDB" id="CryptoDB:CHUDEA4_2670"/>
<dbReference type="VEuPathDB" id="CryptoDB:ChTU502y2012_295g0550"/>
<gene>
    <name evidence="14" type="ORF">CHUDEA4_2670</name>
</gene>
<dbReference type="PANTHER" id="PTHR11139">
    <property type="entry name" value="ATAXIA TELANGIECTASIA MUTATED ATM -RELATED"/>
    <property type="match status" value="1"/>
</dbReference>
<dbReference type="PROSITE" id="PS50290">
    <property type="entry name" value="PI3_4_KINASE_3"/>
    <property type="match status" value="1"/>
</dbReference>
<evidence type="ECO:0000256" key="5">
    <source>
        <dbReference type="ARBA" id="ARBA00022679"/>
    </source>
</evidence>
<dbReference type="EC" id="2.7.11.1" evidence="3"/>
<evidence type="ECO:0000256" key="8">
    <source>
        <dbReference type="ARBA" id="ARBA00022777"/>
    </source>
</evidence>
<dbReference type="PROSITE" id="PS00916">
    <property type="entry name" value="PI3_4_KINASE_2"/>
    <property type="match status" value="1"/>
</dbReference>
<organism evidence="14">
    <name type="scientific">Cryptosporidium hominis</name>
    <dbReference type="NCBI Taxonomy" id="237895"/>
    <lineage>
        <taxon>Eukaryota</taxon>
        <taxon>Sar</taxon>
        <taxon>Alveolata</taxon>
        <taxon>Apicomplexa</taxon>
        <taxon>Conoidasida</taxon>
        <taxon>Coccidia</taxon>
        <taxon>Eucoccidiorida</taxon>
        <taxon>Eimeriorina</taxon>
        <taxon>Cryptosporidiidae</taxon>
        <taxon>Cryptosporidium</taxon>
    </lineage>
</organism>
<dbReference type="InterPro" id="IPR050517">
    <property type="entry name" value="DDR_Repair_Kinase"/>
</dbReference>
<dbReference type="EMBL" id="LN877950">
    <property type="protein sequence ID" value="CUV05671.1"/>
    <property type="molecule type" value="Genomic_DNA"/>
</dbReference>
<dbReference type="VEuPathDB" id="CryptoDB:Chro.40301"/>
<evidence type="ECO:0000256" key="3">
    <source>
        <dbReference type="ARBA" id="ARBA00012513"/>
    </source>
</evidence>
<reference evidence="14" key="1">
    <citation type="submission" date="2015-08" db="EMBL/GenBank/DDBJ databases">
        <authorList>
            <person name="Babu N.S."/>
            <person name="Beckwith C.J."/>
            <person name="Beseler K.G."/>
            <person name="Brison A."/>
            <person name="Carone J.V."/>
            <person name="Caskin T.P."/>
            <person name="Diamond M."/>
            <person name="Durham M.E."/>
            <person name="Foxe J.M."/>
            <person name="Go M."/>
            <person name="Henderson B.A."/>
            <person name="Jones I.B."/>
            <person name="McGettigan J.A."/>
            <person name="Micheletti S.J."/>
            <person name="Nasrallah M.E."/>
            <person name="Ortiz D."/>
            <person name="Piller C.R."/>
            <person name="Privatt S.R."/>
            <person name="Schneider S.L."/>
            <person name="Sharp S."/>
            <person name="Smith T.C."/>
            <person name="Stanton J.D."/>
            <person name="Ullery H.E."/>
            <person name="Wilson R.J."/>
            <person name="Serrano M.G."/>
            <person name="Buck G."/>
            <person name="Lee V."/>
            <person name="Wang Y."/>
            <person name="Carvalho R."/>
            <person name="Voegtly L."/>
            <person name="Shi R."/>
            <person name="Duckworth R."/>
            <person name="Johnson A."/>
            <person name="Loviza R."/>
            <person name="Walstead R."/>
            <person name="Shah Z."/>
            <person name="Kiflezghi M."/>
            <person name="Wade K."/>
            <person name="Ball S.L."/>
            <person name="Bradley K.W."/>
            <person name="Asai D.J."/>
            <person name="Bowman C.A."/>
            <person name="Russell D.A."/>
            <person name="Pope W.H."/>
            <person name="Jacobs-Sera D."/>
            <person name="Hendrix R.W."/>
            <person name="Hatfull G.F."/>
        </authorList>
    </citation>
    <scope>NUCLEOTIDE SEQUENCE [LARGE SCALE GENOMIC DNA]</scope>
</reference>
<dbReference type="SMART" id="SM01343">
    <property type="entry name" value="FATC"/>
    <property type="match status" value="1"/>
</dbReference>
<dbReference type="InterPro" id="IPR057564">
    <property type="entry name" value="HEAT_ATR"/>
</dbReference>
<evidence type="ECO:0000313" key="14">
    <source>
        <dbReference type="EMBL" id="CUV05671.1"/>
    </source>
</evidence>
<evidence type="ECO:0000256" key="1">
    <source>
        <dbReference type="ARBA" id="ARBA00004123"/>
    </source>
</evidence>
<proteinExistence type="inferred from homology"/>
<dbReference type="VEuPathDB" id="CryptoDB:Chro.40300"/>
<sequence>MNNNELVDIIDTFISVEELNRNLDEFIDSHSECIGALRKYLLDSIREFIFGESSTNTRLKTIKGINSSLKGLCCNFGHLVFPSNGLIQFFYRLISKIFSKNFFFLPYLNVNEENEVFFQRSNDNEMIYCCVSSLLTILKLLSNGNKYLYMVFVNETIMNINKLNSALKYKKFSKNSCNHSQSIDIYSSFLQAIKLNSKHINVAESPVCVDLPRENNWFIYLMGHITIQLLLNQIICFEDSSIRDRLIIAWLRVLNSCITTRQLEFIGMILYILKNITLNFKKEVSNPNIFYLIKNNTVESLYDEDVVNQFTNILPCYIAHCVHNTSTIVLFGEFTIWYLNGFLRACLFRKLNYNIQNSNTYTSQIELILKFWFKRFRLTSNNFFDEYSSKLIFEILNKTPFISENMSIMIEGGIMSAMIHKNNNDKVSYINIRIFSLLIKLKSLNFFPIDEANFDELTKNIIQPSICGINELYSKKYDSLLITTHIQMVISRYFNSALGNLKDQLPLCYSISMTIELIRLMVEKDIGCTFEFGKYIMNHLCRTIASNEDKISDWGLAQCILLTELSIRILSKSKETLEGILEPLIDLIDSASIFFIIISNCIINLILINCINSFEIKESLVNKILMKLNSFNISCTLSQMVQIKLIKLLSIIILKNSEVENLNIITDLQILLNSIRVSNENCFPFGSSFNSISYFDLFQENSYCESKLLSFLPTIPFCPFCKQENGFVPSKELFICNGCWRVIPTSIDIDDSVIVPEIKNYFSTIDILLSFNKKQVFKIETIDLLFDSINRIQTNTQDKHNQSFFAILSILFSFIQNKSVDEINNMTAYLQNSIFGKDYLNYSQFQLNLLILSGEFLRNHLMCYSRNNLLTSELTFPTPLVISKIISELIDPETFFFTNVEDILRISLFFGPEIKDFQKTLDQLESIKHAFFGYVFKINELVNYFSKKKMTSTELYVTLGICKKLNKLFNCKYTDLQLTENSQILLSIASMEVKVQNIMLITTVFTDESFSNFFSSALAALRLAAIGLENNWKLLWHRNSLSEFSKGIIPEKIVRNESTYVFKYNSKVIYNTLSVICSVLMRQNTTLSSISLSPGANKLTSIQLSSFFNSKNKHPNWLISLLGPTFVYLTPNLFYKSFFGNNNNFSNTVFLYLKKYVPSSLSFDKLLIQIPFFLINNMNDDDLDIETYINFLKNNIYSSLLHNIATDDFQLPKALVNTSIASLFWTITSSENIIKFLGREDDDKFFSKFLDNLTLECLMYNCSENYIFSKQCDWLKKKINILICESDLNTIHQPRKKKQKVLNEIKQSIEIPQLIENYIGENLMWLLEFYSKSFLIGESTGIRNNSQLKHIFFPISFIISEPPPSNRASMYWYRVFRSLSLLLYFSRKYIKEYATRLFELLMKATNKSNMHPSCIQCWNIFTLQLIEDFRENKDINQNIFLHLLSPIMEQLFIIIEPFTLNRSSFLIHLENFLKFIISSVLSINKSYFALIPIITSSESNSIRKIILNCYYGDHFLDACIENVEYEYCRLVFHLLNERIDFSLKFFSSHAPYITYEKLLGSIKDVILLSPIDAYWTLFGNNEDCISIERLNVLYNKCLNIISNTSNDSLILFQKSNIETHLIDQQNEKLTSRMNILNTGLKYNRLLPKTYSQKKFINLEKSTSNLKNSISVIIGTIGAIDYNFNGYLEPNIAHLHDYADDLKHHTFKKIDSIEFQSNNASMFIKNLDVLTVDLIQNHLLAYSHWNVAAFAIQEALKFIGCHNSLSNLEMNEKVWNLFHPEVKDILQPYKLTEYRIIQGTNEHLLDQLKFLSDERTENVYEFYFWCLDLINNEINKINEFEKSSKIPINVKNINILFEGCRVVSLGIPSVFNFILPLSIEFILLFCDHSVIRNLKEKLCSLIISGLECGVSDRLNNFSMLDSRKDNRIKSSSLIIHHVTYESIFIVITHLMEIFENIIQCKVPQILPWFNESLLEPFLQELYLNEINQFDNSINEKNINQTEEGKIVSPSNVTLSLLAEATKMKSSKATIDLFSDKSCQSNPQYFENEIISYIFNLKQENGRNEEIKPIENKKKLPNEIKFLSTLSNFPVIKTIANLQFITDLPISILIQAALSCGSYTRALLLFERFLLVKYTNEDFPKRKQRKFNKLRASLMTQFGLASKYSGNAIDYFRTNGFNNIDFDPLNPLKFYKTCYRTYTELPNIFEEDKKKTINHILYLPFQCYLGIKDTDNLLGIMTIYEQMSTFAQGTFDKQLIESLLREDYYGAATIYERIISNNSEINHLIFRNYLRCLLKAGFPHIVLTTLLNTNKIVGFKTELENLSQNFKENNFSNQLNYINSNLFISEALEACYQLGNWEFLEIIISDNKNNVEQKIQSNLINNIYMDLFIPSNIDTIMQKFDIYRGKLLLHLHFAKSNIAQKDNKFNESFINTLEKARSLLLTPLSIKWNDSNTRSSTILEKLHILMDIEFVYYFFIRLKNKQMINNPLIKKFDFIEKQNKLEWIKVSELFVLRVDNAKINSEKKYSLLSQAKITLEVAGFELSSFLLLLVLERSKISILNSNSSQSYINFLNSFEMIGMQNHSLDQDFHLLNNNVSAFGIADSSLMDLHSINYYGRERVPGLIQIDNLISISYFEKILGRDVNFEKINWSRTEKELLDEWELYCKNKYIITLNQNLLVTYLFKLFQRNQIKVAIHFYEMITSNRSNDLLDDVTFSEINLVYLDWAIKSSMISPENIINTFRETLEIRSNCEKTYFQFANYLDNYFHLIVSSSEAENNFPTSSTTSKNNYNLGSIFQCDETIFLCINMYLSCLKCGNSFIYPSLSRVLFLIFNYSNIILKHGIVQSSGKCENTKILPDTFFRLKKEIMELPPSLWYVVLPQLLSRCQHPGLGSIIIQPLIAKILRKLPRQAAWSFVSMLKSNSSERKGTAISILKMSKVITNEENDEEFINETDFSLILDEYIRLFDNLMVLAMDSSSGSNIQLQSKDQRASNRASNKCMSLRSDFQSLYHSMKSLNKSKGLIIPTQLQLSFNYSSISHAKCKFFSNYLPTCKKRNFNSDQQFLPNYFKNSQMPNIVRNLITISGMEDTIFVLPSKQKPKKIGLIGSNGETYYYLVKNEKRGDLRKDMRLMELAQLLNQRMSNAKGLSLRTFSVVPLSEVAGIIEWVPNVTTLGNIVMGEWRELIGSSKFHRQLLETQDILRQNSLQPDKLYKLYSEEILPKYPPMLHNWFFKKFSTKSSYIWLKSKEKYTKSTAVWSMFGYIVGLGDRHAENILIDTQVGDIIHVDFDCLFGKGFLLEIPEIVPFRLTPNIVIAMGSCGVEGTFTGTSISSMSIFRSPFNKSLIMTFLEAFIHDPLIEWMRPGKTTQISNLGGSVDPISFLAAAKGHSHLRTIYRKLNGMVDCFSQNKKVALALYGPNNCSQRRPFHERGLGLSVESQVLELISSAKCKRNLSQMYAGWMPQL</sequence>
<accession>A0A0S4TE92</accession>
<dbReference type="InterPro" id="IPR018936">
    <property type="entry name" value="PI3/4_kinase_CS"/>
</dbReference>
<keyword evidence="9" id="KW-0067">ATP-binding</keyword>
<feature type="domain" description="PI3K/PI4K catalytic" evidence="12">
    <location>
        <begin position="3083"/>
        <end position="3398"/>
    </location>
</feature>
<dbReference type="InterPro" id="IPR003152">
    <property type="entry name" value="FATC_dom"/>
</dbReference>
<evidence type="ECO:0000256" key="2">
    <source>
        <dbReference type="ARBA" id="ARBA00010769"/>
    </source>
</evidence>
<dbReference type="GO" id="GO:0004674">
    <property type="term" value="F:protein serine/threonine kinase activity"/>
    <property type="evidence" value="ECO:0007669"/>
    <property type="project" value="UniProtKB-KW"/>
</dbReference>
<keyword evidence="5" id="KW-0808">Transferase</keyword>
<dbReference type="CDD" id="cd00892">
    <property type="entry name" value="PIKKc_ATR"/>
    <property type="match status" value="1"/>
</dbReference>
<dbReference type="Pfam" id="PF02260">
    <property type="entry name" value="FATC"/>
    <property type="match status" value="1"/>
</dbReference>
<dbReference type="Gene3D" id="1.10.1070.11">
    <property type="entry name" value="Phosphatidylinositol 3-/4-kinase, catalytic domain"/>
    <property type="match status" value="1"/>
</dbReference>
<evidence type="ECO:0000259" key="13">
    <source>
        <dbReference type="PROSITE" id="PS51190"/>
    </source>
</evidence>
<dbReference type="Gene3D" id="3.30.1010.10">
    <property type="entry name" value="Phosphatidylinositol 3-kinase Catalytic Subunit, Chain A, domain 4"/>
    <property type="match status" value="1"/>
</dbReference>
<dbReference type="PANTHER" id="PTHR11139:SF69">
    <property type="entry name" value="SERINE_THREONINE-PROTEIN KINASE ATR"/>
    <property type="match status" value="1"/>
</dbReference>
<dbReference type="PROSITE" id="PS51190">
    <property type="entry name" value="FATC"/>
    <property type="match status" value="1"/>
</dbReference>
<dbReference type="VEuPathDB" id="CryptoDB:ChTU502y2012_295g0555"/>
<comment type="subcellular location">
    <subcellularLocation>
        <location evidence="1">Nucleus</location>
    </subcellularLocation>
</comment>